<keyword evidence="4" id="KW-1185">Reference proteome</keyword>
<sequence>MLDHLHIVLWLYSSPPCASCRSRPPQAELLVHILRVLHLPRDQSQQAENLSVHRHIGLAQVAVHKTCLVETPPPSHVSSGAVLAQGAALPGSTMLSRRQDSSSRSMIPMYHPPGRVPRTRRTSTFLSVSVLNRRARFWLVLGSDGPLGST</sequence>
<evidence type="ECO:0000313" key="4">
    <source>
        <dbReference type="Proteomes" id="UP000027195"/>
    </source>
</evidence>
<dbReference type="EMBL" id="KL198063">
    <property type="protein sequence ID" value="KDQ10894.1"/>
    <property type="molecule type" value="Genomic_DNA"/>
</dbReference>
<protein>
    <submittedName>
        <fullName evidence="3">Uncharacterized protein</fullName>
    </submittedName>
</protein>
<keyword evidence="2" id="KW-0732">Signal</keyword>
<organism evidence="3 4">
    <name type="scientific">Botryobasidium botryosum (strain FD-172 SS1)</name>
    <dbReference type="NCBI Taxonomy" id="930990"/>
    <lineage>
        <taxon>Eukaryota</taxon>
        <taxon>Fungi</taxon>
        <taxon>Dikarya</taxon>
        <taxon>Basidiomycota</taxon>
        <taxon>Agaricomycotina</taxon>
        <taxon>Agaricomycetes</taxon>
        <taxon>Cantharellales</taxon>
        <taxon>Botryobasidiaceae</taxon>
        <taxon>Botryobasidium</taxon>
    </lineage>
</organism>
<accession>A0A067M5T4</accession>
<feature type="region of interest" description="Disordered" evidence="1">
    <location>
        <begin position="93"/>
        <end position="118"/>
    </location>
</feature>
<dbReference type="InParanoid" id="A0A067M5T4"/>
<dbReference type="AlphaFoldDB" id="A0A067M5T4"/>
<evidence type="ECO:0000313" key="3">
    <source>
        <dbReference type="EMBL" id="KDQ10894.1"/>
    </source>
</evidence>
<proteinExistence type="predicted"/>
<dbReference type="Proteomes" id="UP000027195">
    <property type="component" value="Unassembled WGS sequence"/>
</dbReference>
<dbReference type="HOGENOM" id="CLU_1740214_0_0_1"/>
<evidence type="ECO:0000256" key="1">
    <source>
        <dbReference type="SAM" id="MobiDB-lite"/>
    </source>
</evidence>
<name>A0A067M5T4_BOTB1</name>
<evidence type="ECO:0000256" key="2">
    <source>
        <dbReference type="SAM" id="SignalP"/>
    </source>
</evidence>
<gene>
    <name evidence="3" type="ORF">BOTBODRAFT_471846</name>
</gene>
<feature type="signal peptide" evidence="2">
    <location>
        <begin position="1"/>
        <end position="20"/>
    </location>
</feature>
<reference evidence="4" key="1">
    <citation type="journal article" date="2014" name="Proc. Natl. Acad. Sci. U.S.A.">
        <title>Extensive sampling of basidiomycete genomes demonstrates inadequacy of the white-rot/brown-rot paradigm for wood decay fungi.</title>
        <authorList>
            <person name="Riley R."/>
            <person name="Salamov A.A."/>
            <person name="Brown D.W."/>
            <person name="Nagy L.G."/>
            <person name="Floudas D."/>
            <person name="Held B.W."/>
            <person name="Levasseur A."/>
            <person name="Lombard V."/>
            <person name="Morin E."/>
            <person name="Otillar R."/>
            <person name="Lindquist E.A."/>
            <person name="Sun H."/>
            <person name="LaButti K.M."/>
            <person name="Schmutz J."/>
            <person name="Jabbour D."/>
            <person name="Luo H."/>
            <person name="Baker S.E."/>
            <person name="Pisabarro A.G."/>
            <person name="Walton J.D."/>
            <person name="Blanchette R.A."/>
            <person name="Henrissat B."/>
            <person name="Martin F."/>
            <person name="Cullen D."/>
            <person name="Hibbett D.S."/>
            <person name="Grigoriev I.V."/>
        </authorList>
    </citation>
    <scope>NUCLEOTIDE SEQUENCE [LARGE SCALE GENOMIC DNA]</scope>
    <source>
        <strain evidence="4">FD-172 SS1</strain>
    </source>
</reference>
<feature type="chain" id="PRO_5001641015" evidence="2">
    <location>
        <begin position="21"/>
        <end position="150"/>
    </location>
</feature>